<evidence type="ECO:0000256" key="4">
    <source>
        <dbReference type="ARBA" id="ARBA00022723"/>
    </source>
</evidence>
<evidence type="ECO:0000256" key="5">
    <source>
        <dbReference type="ARBA" id="ARBA00023002"/>
    </source>
</evidence>
<evidence type="ECO:0000313" key="11">
    <source>
        <dbReference type="Proteomes" id="UP001150941"/>
    </source>
</evidence>
<dbReference type="AlphaFoldDB" id="A0A9W9NGU5"/>
<feature type="binding site" description="axial binding residue" evidence="7">
    <location>
        <position position="465"/>
    </location>
    <ligand>
        <name>heme</name>
        <dbReference type="ChEBI" id="CHEBI:30413"/>
    </ligand>
    <ligandPart>
        <name>Fe</name>
        <dbReference type="ChEBI" id="CHEBI:18248"/>
    </ligandPart>
</feature>
<keyword evidence="3 7" id="KW-0349">Heme</keyword>
<dbReference type="GeneID" id="83205522"/>
<evidence type="ECO:0000256" key="9">
    <source>
        <dbReference type="SAM" id="Phobius"/>
    </source>
</evidence>
<evidence type="ECO:0000256" key="1">
    <source>
        <dbReference type="ARBA" id="ARBA00001971"/>
    </source>
</evidence>
<sequence length="521" mass="58724">MSSAVSDASGAVGLKGPIFAGIHNLQLIAGAILAIFVLRLIVFRFTSPLAKLPGPEISKWTRLVFLYHYFAGDGTRYVHSLHEEYGPIVRVGPERVDICDAYAVKDIHNIHSTFRKSKYYSYLVGGRVETMFSTSDPKFHGQRRRLLGSALSDSALVKLETQITSRVSLAIRRIAEEMQARKTADILKWWLFMATDIIGELSFGESFQMLETGEVRSTTSASWKSGAELTCHRQKNDYIAALESIASSEPFRTNFPHALPWIARLFPLPKFKRALKLVQSLILYSTQSLRRYTKMLEDSPNPKQTLFTKIFEKGDLSFEEIRQEAQAYIVAGSDTTSNTLTYLVYTVSRHPEIQARLVAEVAALPEGYSDNDLRELPYLNHVILETLRLHTAVPGGLPRDVPPGGYNFNGFFIPPAMMVTTQAYSLHRDPAAFPDPESFRPERWEDPTQAMKDMSFPFGGGSRICIGIHLAKMELRLATAMFFRRFPHAHMSSREGMTTDDMEMKAWFLMTPKGGRCLMEA</sequence>
<keyword evidence="4 7" id="KW-0479">Metal-binding</keyword>
<dbReference type="PROSITE" id="PS00086">
    <property type="entry name" value="CYTOCHROME_P450"/>
    <property type="match status" value="1"/>
</dbReference>
<comment type="cofactor">
    <cofactor evidence="1 7">
        <name>heme</name>
        <dbReference type="ChEBI" id="CHEBI:30413"/>
    </cofactor>
</comment>
<organism evidence="10 11">
    <name type="scientific">Penicillium chermesinum</name>
    <dbReference type="NCBI Taxonomy" id="63820"/>
    <lineage>
        <taxon>Eukaryota</taxon>
        <taxon>Fungi</taxon>
        <taxon>Dikarya</taxon>
        <taxon>Ascomycota</taxon>
        <taxon>Pezizomycotina</taxon>
        <taxon>Eurotiomycetes</taxon>
        <taxon>Eurotiomycetidae</taxon>
        <taxon>Eurotiales</taxon>
        <taxon>Aspergillaceae</taxon>
        <taxon>Penicillium</taxon>
    </lineage>
</organism>
<evidence type="ECO:0000313" key="10">
    <source>
        <dbReference type="EMBL" id="KAJ5219719.1"/>
    </source>
</evidence>
<name>A0A9W9NGU5_9EURO</name>
<dbReference type="InterPro" id="IPR036396">
    <property type="entry name" value="Cyt_P450_sf"/>
</dbReference>
<evidence type="ECO:0000256" key="6">
    <source>
        <dbReference type="ARBA" id="ARBA00023004"/>
    </source>
</evidence>
<comment type="caution">
    <text evidence="10">The sequence shown here is derived from an EMBL/GenBank/DDBJ whole genome shotgun (WGS) entry which is preliminary data.</text>
</comment>
<accession>A0A9W9NGU5</accession>
<dbReference type="PRINTS" id="PR00385">
    <property type="entry name" value="P450"/>
</dbReference>
<dbReference type="Pfam" id="PF00067">
    <property type="entry name" value="p450"/>
    <property type="match status" value="1"/>
</dbReference>
<evidence type="ECO:0000256" key="3">
    <source>
        <dbReference type="ARBA" id="ARBA00022617"/>
    </source>
</evidence>
<dbReference type="InterPro" id="IPR002401">
    <property type="entry name" value="Cyt_P450_E_grp-I"/>
</dbReference>
<proteinExistence type="inferred from homology"/>
<dbReference type="PANTHER" id="PTHR24305:SF96">
    <property type="entry name" value="CYTOCHROME P450 MONOOXYGENASE STCB-RELATED"/>
    <property type="match status" value="1"/>
</dbReference>
<keyword evidence="9" id="KW-0472">Membrane</keyword>
<dbReference type="GO" id="GO:0016705">
    <property type="term" value="F:oxidoreductase activity, acting on paired donors, with incorporation or reduction of molecular oxygen"/>
    <property type="evidence" value="ECO:0007669"/>
    <property type="project" value="InterPro"/>
</dbReference>
<dbReference type="OrthoDB" id="1470350at2759"/>
<evidence type="ECO:0008006" key="12">
    <source>
        <dbReference type="Google" id="ProtNLM"/>
    </source>
</evidence>
<dbReference type="PANTHER" id="PTHR24305">
    <property type="entry name" value="CYTOCHROME P450"/>
    <property type="match status" value="1"/>
</dbReference>
<dbReference type="RefSeq" id="XP_058326549.1">
    <property type="nucleotide sequence ID" value="XM_058478219.1"/>
</dbReference>
<reference evidence="10" key="1">
    <citation type="submission" date="2022-11" db="EMBL/GenBank/DDBJ databases">
        <authorList>
            <person name="Petersen C."/>
        </authorList>
    </citation>
    <scope>NUCLEOTIDE SEQUENCE</scope>
    <source>
        <strain evidence="10">IBT 19713</strain>
    </source>
</reference>
<evidence type="ECO:0000256" key="2">
    <source>
        <dbReference type="ARBA" id="ARBA00010617"/>
    </source>
</evidence>
<dbReference type="EMBL" id="JAPQKS010000007">
    <property type="protein sequence ID" value="KAJ5219719.1"/>
    <property type="molecule type" value="Genomic_DNA"/>
</dbReference>
<feature type="transmembrane region" description="Helical" evidence="9">
    <location>
        <begin position="20"/>
        <end position="42"/>
    </location>
</feature>
<keyword evidence="9" id="KW-1133">Transmembrane helix</keyword>
<dbReference type="Proteomes" id="UP001150941">
    <property type="component" value="Unassembled WGS sequence"/>
</dbReference>
<reference evidence="10" key="2">
    <citation type="journal article" date="2023" name="IMA Fungus">
        <title>Comparative genomic study of the Penicillium genus elucidates a diverse pangenome and 15 lateral gene transfer events.</title>
        <authorList>
            <person name="Petersen C."/>
            <person name="Sorensen T."/>
            <person name="Nielsen M.R."/>
            <person name="Sondergaard T.E."/>
            <person name="Sorensen J.L."/>
            <person name="Fitzpatrick D.A."/>
            <person name="Frisvad J.C."/>
            <person name="Nielsen K.L."/>
        </authorList>
    </citation>
    <scope>NUCLEOTIDE SEQUENCE</scope>
    <source>
        <strain evidence="10">IBT 19713</strain>
    </source>
</reference>
<keyword evidence="6 7" id="KW-0408">Iron</keyword>
<dbReference type="GO" id="GO:0005506">
    <property type="term" value="F:iron ion binding"/>
    <property type="evidence" value="ECO:0007669"/>
    <property type="project" value="InterPro"/>
</dbReference>
<dbReference type="GO" id="GO:0020037">
    <property type="term" value="F:heme binding"/>
    <property type="evidence" value="ECO:0007669"/>
    <property type="project" value="InterPro"/>
</dbReference>
<dbReference type="Gene3D" id="1.10.630.10">
    <property type="entry name" value="Cytochrome P450"/>
    <property type="match status" value="1"/>
</dbReference>
<evidence type="ECO:0000256" key="7">
    <source>
        <dbReference type="PIRSR" id="PIRSR602401-1"/>
    </source>
</evidence>
<gene>
    <name evidence="10" type="ORF">N7468_008923</name>
</gene>
<dbReference type="GO" id="GO:0004497">
    <property type="term" value="F:monooxygenase activity"/>
    <property type="evidence" value="ECO:0007669"/>
    <property type="project" value="UniProtKB-KW"/>
</dbReference>
<dbReference type="CDD" id="cd11059">
    <property type="entry name" value="CYP_fungal"/>
    <property type="match status" value="1"/>
</dbReference>
<dbReference type="InterPro" id="IPR017972">
    <property type="entry name" value="Cyt_P450_CS"/>
</dbReference>
<dbReference type="InterPro" id="IPR001128">
    <property type="entry name" value="Cyt_P450"/>
</dbReference>
<dbReference type="GO" id="GO:0043386">
    <property type="term" value="P:mycotoxin biosynthetic process"/>
    <property type="evidence" value="ECO:0007669"/>
    <property type="project" value="UniProtKB-ARBA"/>
</dbReference>
<dbReference type="InterPro" id="IPR050121">
    <property type="entry name" value="Cytochrome_P450_monoxygenase"/>
</dbReference>
<keyword evidence="8" id="KW-0503">Monooxygenase</keyword>
<keyword evidence="11" id="KW-1185">Reference proteome</keyword>
<dbReference type="PRINTS" id="PR00463">
    <property type="entry name" value="EP450I"/>
</dbReference>
<keyword evidence="9" id="KW-0812">Transmembrane</keyword>
<dbReference type="SUPFAM" id="SSF48264">
    <property type="entry name" value="Cytochrome P450"/>
    <property type="match status" value="1"/>
</dbReference>
<protein>
    <recommendedName>
        <fullName evidence="12">Cytochrome P450</fullName>
    </recommendedName>
</protein>
<comment type="similarity">
    <text evidence="2 8">Belongs to the cytochrome P450 family.</text>
</comment>
<evidence type="ECO:0000256" key="8">
    <source>
        <dbReference type="RuleBase" id="RU000461"/>
    </source>
</evidence>
<keyword evidence="5 8" id="KW-0560">Oxidoreductase</keyword>